<comment type="caution">
    <text evidence="2">The sequence shown here is derived from an EMBL/GenBank/DDBJ whole genome shotgun (WGS) entry which is preliminary data.</text>
</comment>
<feature type="signal peptide" evidence="1">
    <location>
        <begin position="1"/>
        <end position="17"/>
    </location>
</feature>
<dbReference type="Proteomes" id="UP001303473">
    <property type="component" value="Unassembled WGS sequence"/>
</dbReference>
<dbReference type="EMBL" id="MU853842">
    <property type="protein sequence ID" value="KAK3937891.1"/>
    <property type="molecule type" value="Genomic_DNA"/>
</dbReference>
<accession>A0AAN6N2D5</accession>
<evidence type="ECO:0000256" key="1">
    <source>
        <dbReference type="SAM" id="SignalP"/>
    </source>
</evidence>
<evidence type="ECO:0000313" key="3">
    <source>
        <dbReference type="Proteomes" id="UP001303473"/>
    </source>
</evidence>
<sequence>MATLLTTLLLAVPMVLGAAVAKPEQIRSDQDPVFHYYLQAYPKNASIVALGPAASSEYFNIGGTIQSTNTSMYINIGSDSTSYKTLTFGKTATTTGWGLEGDTIITTTSSSYGRQLNFVACELDSQYWQVYFQTGSATPSGGTCSNYQSLHLPCLC</sequence>
<organism evidence="2 3">
    <name type="scientific">Diplogelasinospora grovesii</name>
    <dbReference type="NCBI Taxonomy" id="303347"/>
    <lineage>
        <taxon>Eukaryota</taxon>
        <taxon>Fungi</taxon>
        <taxon>Dikarya</taxon>
        <taxon>Ascomycota</taxon>
        <taxon>Pezizomycotina</taxon>
        <taxon>Sordariomycetes</taxon>
        <taxon>Sordariomycetidae</taxon>
        <taxon>Sordariales</taxon>
        <taxon>Diplogelasinosporaceae</taxon>
        <taxon>Diplogelasinospora</taxon>
    </lineage>
</organism>
<name>A0AAN6N2D5_9PEZI</name>
<protein>
    <submittedName>
        <fullName evidence="2">Uncharacterized protein</fullName>
    </submittedName>
</protein>
<evidence type="ECO:0000313" key="2">
    <source>
        <dbReference type="EMBL" id="KAK3937891.1"/>
    </source>
</evidence>
<gene>
    <name evidence="2" type="ORF">QBC46DRAFT_266437</name>
</gene>
<dbReference type="AlphaFoldDB" id="A0AAN6N2D5"/>
<proteinExistence type="predicted"/>
<feature type="chain" id="PRO_5042948044" evidence="1">
    <location>
        <begin position="18"/>
        <end position="156"/>
    </location>
</feature>
<keyword evidence="1" id="KW-0732">Signal</keyword>
<reference evidence="3" key="1">
    <citation type="journal article" date="2023" name="Mol. Phylogenet. Evol.">
        <title>Genome-scale phylogeny and comparative genomics of the fungal order Sordariales.</title>
        <authorList>
            <person name="Hensen N."/>
            <person name="Bonometti L."/>
            <person name="Westerberg I."/>
            <person name="Brannstrom I.O."/>
            <person name="Guillou S."/>
            <person name="Cros-Aarteil S."/>
            <person name="Calhoun S."/>
            <person name="Haridas S."/>
            <person name="Kuo A."/>
            <person name="Mondo S."/>
            <person name="Pangilinan J."/>
            <person name="Riley R."/>
            <person name="LaButti K."/>
            <person name="Andreopoulos B."/>
            <person name="Lipzen A."/>
            <person name="Chen C."/>
            <person name="Yan M."/>
            <person name="Daum C."/>
            <person name="Ng V."/>
            <person name="Clum A."/>
            <person name="Steindorff A."/>
            <person name="Ohm R.A."/>
            <person name="Martin F."/>
            <person name="Silar P."/>
            <person name="Natvig D.O."/>
            <person name="Lalanne C."/>
            <person name="Gautier V."/>
            <person name="Ament-Velasquez S.L."/>
            <person name="Kruys A."/>
            <person name="Hutchinson M.I."/>
            <person name="Powell A.J."/>
            <person name="Barry K."/>
            <person name="Miller A.N."/>
            <person name="Grigoriev I.V."/>
            <person name="Debuchy R."/>
            <person name="Gladieux P."/>
            <person name="Hiltunen Thoren M."/>
            <person name="Johannesson H."/>
        </authorList>
    </citation>
    <scope>NUCLEOTIDE SEQUENCE [LARGE SCALE GENOMIC DNA]</scope>
    <source>
        <strain evidence="3">CBS 340.73</strain>
    </source>
</reference>
<keyword evidence="3" id="KW-1185">Reference proteome</keyword>